<dbReference type="PANTHER" id="PTHR10030">
    <property type="entry name" value="ALPHA-L-FUCOSIDASE"/>
    <property type="match status" value="1"/>
</dbReference>
<dbReference type="Pfam" id="PF03422">
    <property type="entry name" value="CBM_6"/>
    <property type="match status" value="1"/>
</dbReference>
<protein>
    <recommendedName>
        <fullName evidence="3">alpha-L-fucosidase</fullName>
        <ecNumber evidence="3">3.2.1.51</ecNumber>
    </recommendedName>
</protein>
<dbReference type="Gene3D" id="3.20.20.80">
    <property type="entry name" value="Glycosidases"/>
    <property type="match status" value="1"/>
</dbReference>
<evidence type="ECO:0000256" key="7">
    <source>
        <dbReference type="SAM" id="SignalP"/>
    </source>
</evidence>
<dbReference type="GO" id="GO:0006004">
    <property type="term" value="P:fucose metabolic process"/>
    <property type="evidence" value="ECO:0007669"/>
    <property type="project" value="InterPro"/>
</dbReference>
<dbReference type="GO" id="GO:0016139">
    <property type="term" value="P:glycoside catabolic process"/>
    <property type="evidence" value="ECO:0007669"/>
    <property type="project" value="TreeGrafter"/>
</dbReference>
<evidence type="ECO:0000313" key="10">
    <source>
        <dbReference type="Proteomes" id="UP000189674"/>
    </source>
</evidence>
<dbReference type="STRING" id="1936003.STSP2_02747"/>
<name>A0A1U9NP88_9BACT</name>
<dbReference type="Gene3D" id="2.60.40.1180">
    <property type="entry name" value="Golgi alpha-mannosidase II"/>
    <property type="match status" value="1"/>
</dbReference>
<dbReference type="Proteomes" id="UP000189674">
    <property type="component" value="Chromosome"/>
</dbReference>
<dbReference type="GO" id="GO:0030246">
    <property type="term" value="F:carbohydrate binding"/>
    <property type="evidence" value="ECO:0007669"/>
    <property type="project" value="InterPro"/>
</dbReference>
<evidence type="ECO:0000256" key="5">
    <source>
        <dbReference type="ARBA" id="ARBA00022801"/>
    </source>
</evidence>
<dbReference type="SMART" id="SM00812">
    <property type="entry name" value="Alpha_L_fucos"/>
    <property type="match status" value="1"/>
</dbReference>
<dbReference type="Gene3D" id="2.60.120.260">
    <property type="entry name" value="Galactose-binding domain-like"/>
    <property type="match status" value="1"/>
</dbReference>
<dbReference type="SUPFAM" id="SSF49785">
    <property type="entry name" value="Galactose-binding domain-like"/>
    <property type="match status" value="1"/>
</dbReference>
<evidence type="ECO:0000256" key="2">
    <source>
        <dbReference type="ARBA" id="ARBA00007951"/>
    </source>
</evidence>
<evidence type="ECO:0000313" key="9">
    <source>
        <dbReference type="EMBL" id="AQT69554.1"/>
    </source>
</evidence>
<dbReference type="EMBL" id="CP019791">
    <property type="protein sequence ID" value="AQT69554.1"/>
    <property type="molecule type" value="Genomic_DNA"/>
</dbReference>
<dbReference type="InterPro" id="IPR016286">
    <property type="entry name" value="FUC_metazoa-typ"/>
</dbReference>
<dbReference type="InterPro" id="IPR000933">
    <property type="entry name" value="Glyco_hydro_29"/>
</dbReference>
<dbReference type="InterPro" id="IPR005084">
    <property type="entry name" value="CBM6"/>
</dbReference>
<organism evidence="9 10">
    <name type="scientific">Anaerohalosphaera lusitana</name>
    <dbReference type="NCBI Taxonomy" id="1936003"/>
    <lineage>
        <taxon>Bacteria</taxon>
        <taxon>Pseudomonadati</taxon>
        <taxon>Planctomycetota</taxon>
        <taxon>Phycisphaerae</taxon>
        <taxon>Sedimentisphaerales</taxon>
        <taxon>Anaerohalosphaeraceae</taxon>
        <taxon>Anaerohalosphaera</taxon>
    </lineage>
</organism>
<accession>A0A1U9NP88</accession>
<keyword evidence="10" id="KW-1185">Reference proteome</keyword>
<dbReference type="EC" id="3.2.1.51" evidence="3"/>
<evidence type="ECO:0000256" key="4">
    <source>
        <dbReference type="ARBA" id="ARBA00022729"/>
    </source>
</evidence>
<dbReference type="RefSeq" id="WP_146663229.1">
    <property type="nucleotide sequence ID" value="NZ_CP019791.1"/>
</dbReference>
<comment type="function">
    <text evidence="1">Alpha-L-fucosidase is responsible for hydrolyzing the alpha-1,6-linked fucose joined to the reducing-end N-acetylglucosamine of the carbohydrate moieties of glycoproteins.</text>
</comment>
<feature type="signal peptide" evidence="7">
    <location>
        <begin position="1"/>
        <end position="28"/>
    </location>
</feature>
<dbReference type="InterPro" id="IPR013780">
    <property type="entry name" value="Glyco_hydro_b"/>
</dbReference>
<gene>
    <name evidence="9" type="ORF">STSP2_02747</name>
</gene>
<keyword evidence="4 7" id="KW-0732">Signal</keyword>
<feature type="chain" id="PRO_5012120696" description="alpha-L-fucosidase" evidence="7">
    <location>
        <begin position="29"/>
        <end position="591"/>
    </location>
</feature>
<reference evidence="10" key="1">
    <citation type="submission" date="2017-02" db="EMBL/GenBank/DDBJ databases">
        <title>Comparative genomics and description of representatives of a novel lineage of planctomycetes thriving in anoxic sediments.</title>
        <authorList>
            <person name="Spring S."/>
            <person name="Bunk B."/>
            <person name="Sproer C."/>
        </authorList>
    </citation>
    <scope>NUCLEOTIDE SEQUENCE [LARGE SCALE GENOMIC DNA]</scope>
    <source>
        <strain evidence="10">ST-NAGAB-D1</strain>
    </source>
</reference>
<dbReference type="OrthoDB" id="9760597at2"/>
<dbReference type="AlphaFoldDB" id="A0A1U9NP88"/>
<evidence type="ECO:0000256" key="6">
    <source>
        <dbReference type="ARBA" id="ARBA00023295"/>
    </source>
</evidence>
<proteinExistence type="inferred from homology"/>
<keyword evidence="6" id="KW-0326">Glycosidase</keyword>
<dbReference type="InterPro" id="IPR057739">
    <property type="entry name" value="Glyco_hydro_29_N"/>
</dbReference>
<dbReference type="KEGG" id="alus:STSP2_02747"/>
<dbReference type="InterPro" id="IPR017853">
    <property type="entry name" value="GH"/>
</dbReference>
<dbReference type="InterPro" id="IPR008979">
    <property type="entry name" value="Galactose-bd-like_sf"/>
</dbReference>
<dbReference type="PROSITE" id="PS51175">
    <property type="entry name" value="CBM6"/>
    <property type="match status" value="1"/>
</dbReference>
<dbReference type="GO" id="GO:0005764">
    <property type="term" value="C:lysosome"/>
    <property type="evidence" value="ECO:0007669"/>
    <property type="project" value="TreeGrafter"/>
</dbReference>
<dbReference type="SUPFAM" id="SSF51445">
    <property type="entry name" value="(Trans)glycosidases"/>
    <property type="match status" value="1"/>
</dbReference>
<evidence type="ECO:0000256" key="1">
    <source>
        <dbReference type="ARBA" id="ARBA00004071"/>
    </source>
</evidence>
<dbReference type="GO" id="GO:0004560">
    <property type="term" value="F:alpha-L-fucosidase activity"/>
    <property type="evidence" value="ECO:0007669"/>
    <property type="project" value="InterPro"/>
</dbReference>
<dbReference type="PANTHER" id="PTHR10030:SF37">
    <property type="entry name" value="ALPHA-L-FUCOSIDASE-RELATED"/>
    <property type="match status" value="1"/>
</dbReference>
<dbReference type="PRINTS" id="PR00741">
    <property type="entry name" value="GLHYDRLASE29"/>
</dbReference>
<evidence type="ECO:0000256" key="3">
    <source>
        <dbReference type="ARBA" id="ARBA00012662"/>
    </source>
</evidence>
<keyword evidence="5" id="KW-0378">Hydrolase</keyword>
<dbReference type="Pfam" id="PF01120">
    <property type="entry name" value="Alpha_L_fucos"/>
    <property type="match status" value="1"/>
</dbReference>
<sequence precursor="true">MNKREKKSLVWCLIAVCLLMTVVPPTNAAEKNYLNESEAETDARMQWWRDARFGMFIHWGIYAVPGGIHKGRSLSGGAEWIMASLQIPKDEYEKFADQFNPTDFDADEWVRIAKDAGMKYIVITSKHHDGFCLWDSDVTEYDVIDATPYDRDILQELEDACNEHGVKLCFYYSIMDWHHPDASGDSFPKYRDEYMKPQLKELVERYDPAVLWFDGEWIKEWTEPQGKELYNYIRSLKPDIIINNRVGKGRQGMQGMNKGEGYAGDFGTPEQQIPATGLEGVDWESCLTMFHHWGYHKNYQKWLRSGDSFIRDLIDTTSKGGNCLLNVGPTPEGTFPPPCVQRLDQIGDWIETYGESIYGSTASPFTKTPWGRCTAKPGKLYLHVYDWPADNKLVVPGLKNKVASAYILGGMEGNKLSTTRKGDDVVIDVPPKMDSVATVVVLEIEGEPEVLPWMARPDDAGTVTLKAEDADIKGANVRLEQKGENANIGYWTGENDTVSWKFKVDKAETYKVQLSISCEAGYEGGTYQVALDGKQLTGDVSKTEGWTDYETVSPGQVELEPGQYNLDVKPQKFGSGNALMNLEWVKLVPTD</sequence>
<comment type="similarity">
    <text evidence="2">Belongs to the glycosyl hydrolase 29 family.</text>
</comment>
<evidence type="ECO:0000259" key="8">
    <source>
        <dbReference type="PROSITE" id="PS51175"/>
    </source>
</evidence>
<feature type="domain" description="CBM6" evidence="8">
    <location>
        <begin position="463"/>
        <end position="588"/>
    </location>
</feature>